<dbReference type="InterPro" id="IPR002049">
    <property type="entry name" value="LE_dom"/>
</dbReference>
<evidence type="ECO:0000259" key="12">
    <source>
        <dbReference type="PROSITE" id="PS50027"/>
    </source>
</evidence>
<feature type="disulfide bond" evidence="11">
    <location>
        <begin position="446"/>
        <end position="455"/>
    </location>
</feature>
<proteinExistence type="predicted"/>
<feature type="domain" description="Laminin EGF-like" evidence="12">
    <location>
        <begin position="631"/>
        <end position="677"/>
    </location>
</feature>
<dbReference type="GO" id="GO:0048731">
    <property type="term" value="P:system development"/>
    <property type="evidence" value="ECO:0007669"/>
    <property type="project" value="UniProtKB-ARBA"/>
</dbReference>
<dbReference type="PRINTS" id="PR00011">
    <property type="entry name" value="EGFLAMININ"/>
</dbReference>
<feature type="disulfide bond" evidence="11">
    <location>
        <begin position="584"/>
        <end position="596"/>
    </location>
</feature>
<keyword evidence="4" id="KW-0732">Signal</keyword>
<evidence type="ECO:0000313" key="15">
    <source>
        <dbReference type="Proteomes" id="UP000215335"/>
    </source>
</evidence>
<dbReference type="FunFam" id="2.10.25.10:FF:000130">
    <property type="entry name" value="Laminin subunit beta 1"/>
    <property type="match status" value="1"/>
</dbReference>
<comment type="subcellular location">
    <subcellularLocation>
        <location evidence="1">Secreted</location>
        <location evidence="1">Extracellular space</location>
        <location evidence="1">Extracellular matrix</location>
        <location evidence="1">Basement membrane</location>
    </subcellularLocation>
</comment>
<dbReference type="SUPFAM" id="SSF57196">
    <property type="entry name" value="EGF/Laminin"/>
    <property type="match status" value="6"/>
</dbReference>
<keyword evidence="3" id="KW-0272">Extracellular matrix</keyword>
<dbReference type="InterPro" id="IPR000034">
    <property type="entry name" value="Laminin_IV"/>
</dbReference>
<keyword evidence="7 11" id="KW-1015">Disulfide bond</keyword>
<keyword evidence="5" id="KW-0677">Repeat</keyword>
<feature type="disulfide bond" evidence="11">
    <location>
        <begin position="556"/>
        <end position="565"/>
    </location>
</feature>
<name>A0A232FB43_9HYME</name>
<evidence type="ECO:0000256" key="10">
    <source>
        <dbReference type="ARBA" id="ARBA00065619"/>
    </source>
</evidence>
<dbReference type="GO" id="GO:0009888">
    <property type="term" value="P:tissue development"/>
    <property type="evidence" value="ECO:0007669"/>
    <property type="project" value="TreeGrafter"/>
</dbReference>
<evidence type="ECO:0000313" key="14">
    <source>
        <dbReference type="EMBL" id="OXU28064.1"/>
    </source>
</evidence>
<dbReference type="PANTHER" id="PTHR10574">
    <property type="entry name" value="NETRIN/LAMININ-RELATED"/>
    <property type="match status" value="1"/>
</dbReference>
<dbReference type="Pfam" id="PF00052">
    <property type="entry name" value="Laminin_B"/>
    <property type="match status" value="1"/>
</dbReference>
<dbReference type="FunFam" id="2.10.25.10:FF:000082">
    <property type="entry name" value="Laminin subunit alpha 1"/>
    <property type="match status" value="1"/>
</dbReference>
<evidence type="ECO:0000256" key="5">
    <source>
        <dbReference type="ARBA" id="ARBA00022737"/>
    </source>
</evidence>
<dbReference type="CDD" id="cd00055">
    <property type="entry name" value="EGF_Lam"/>
    <property type="match status" value="5"/>
</dbReference>
<dbReference type="EMBL" id="NNAY01000483">
    <property type="protein sequence ID" value="OXU28064.1"/>
    <property type="molecule type" value="Genomic_DNA"/>
</dbReference>
<feature type="domain" description="Laminin EGF-like" evidence="12">
    <location>
        <begin position="539"/>
        <end position="583"/>
    </location>
</feature>
<keyword evidence="2" id="KW-0964">Secreted</keyword>
<evidence type="ECO:0000256" key="9">
    <source>
        <dbReference type="ARBA" id="ARBA00023292"/>
    </source>
</evidence>
<dbReference type="AlphaFoldDB" id="A0A232FB43"/>
<evidence type="ECO:0000256" key="4">
    <source>
        <dbReference type="ARBA" id="ARBA00022729"/>
    </source>
</evidence>
<accession>A0A232FB43</accession>
<keyword evidence="8" id="KW-0325">Glycoprotein</keyword>
<feature type="domain" description="Laminin EGF-like" evidence="12">
    <location>
        <begin position="127"/>
        <end position="175"/>
    </location>
</feature>
<reference evidence="14 15" key="1">
    <citation type="journal article" date="2017" name="Curr. Biol.">
        <title>The Evolution of Venom by Co-option of Single-Copy Genes.</title>
        <authorList>
            <person name="Martinson E.O."/>
            <person name="Mrinalini"/>
            <person name="Kelkar Y.D."/>
            <person name="Chang C.H."/>
            <person name="Werren J.H."/>
        </authorList>
    </citation>
    <scope>NUCLEOTIDE SEQUENCE [LARGE SCALE GENOMIC DNA]</scope>
    <source>
        <strain evidence="14 15">Alberta</strain>
        <tissue evidence="14">Whole body</tissue>
    </source>
</reference>
<organism evidence="14 15">
    <name type="scientific">Trichomalopsis sarcophagae</name>
    <dbReference type="NCBI Taxonomy" id="543379"/>
    <lineage>
        <taxon>Eukaryota</taxon>
        <taxon>Metazoa</taxon>
        <taxon>Ecdysozoa</taxon>
        <taxon>Arthropoda</taxon>
        <taxon>Hexapoda</taxon>
        <taxon>Insecta</taxon>
        <taxon>Pterygota</taxon>
        <taxon>Neoptera</taxon>
        <taxon>Endopterygota</taxon>
        <taxon>Hymenoptera</taxon>
        <taxon>Apocrita</taxon>
        <taxon>Proctotrupomorpha</taxon>
        <taxon>Chalcidoidea</taxon>
        <taxon>Pteromalidae</taxon>
        <taxon>Pteromalinae</taxon>
        <taxon>Trichomalopsis</taxon>
    </lineage>
</organism>
<dbReference type="Pfam" id="PF00053">
    <property type="entry name" value="EGF_laminin"/>
    <property type="match status" value="6"/>
</dbReference>
<evidence type="ECO:0000256" key="6">
    <source>
        <dbReference type="ARBA" id="ARBA00022869"/>
    </source>
</evidence>
<feature type="disulfide bond" evidence="11">
    <location>
        <begin position="605"/>
        <end position="614"/>
    </location>
</feature>
<keyword evidence="6" id="KW-0084">Basement membrane</keyword>
<comment type="caution">
    <text evidence="14">The sequence shown here is derived from an EMBL/GenBank/DDBJ whole genome shotgun (WGS) entry which is preliminary data.</text>
</comment>
<dbReference type="InterPro" id="IPR056863">
    <property type="entry name" value="LMN_ATRN_NET-like_EGF"/>
</dbReference>
<dbReference type="STRING" id="543379.A0A232FB43"/>
<dbReference type="GO" id="GO:0009887">
    <property type="term" value="P:animal organ morphogenesis"/>
    <property type="evidence" value="ECO:0007669"/>
    <property type="project" value="TreeGrafter"/>
</dbReference>
<feature type="disulfide bond" evidence="11">
    <location>
        <begin position="651"/>
        <end position="660"/>
    </location>
</feature>
<protein>
    <recommendedName>
        <fullName evidence="16">Laminin EGF-like domain-containing protein</fullName>
    </recommendedName>
</protein>
<dbReference type="PROSITE" id="PS51115">
    <property type="entry name" value="LAMININ_IVA"/>
    <property type="match status" value="1"/>
</dbReference>
<keyword evidence="15" id="KW-1185">Reference proteome</keyword>
<evidence type="ECO:0000256" key="11">
    <source>
        <dbReference type="PROSITE-ProRule" id="PRU00460"/>
    </source>
</evidence>
<dbReference type="PROSITE" id="PS01248">
    <property type="entry name" value="EGF_LAM_1"/>
    <property type="match status" value="5"/>
</dbReference>
<sequence>MCDRCCPMYNQVPWQPGTSGKGFHCEKCNCNGHATACRYDHEVAEMKLSMDVRGKYRGGGVCLNCSDYTTGINCEKCEAGYYRPNGIPPDDPEPCVPCDCHPRGSTGLCIPDDSFTSLGKFPDCLPCPCDARGILPSHDCEGDCLCKAHVTGEYCDQCKPGYFALARDHIEGCLPCFCSGQSDECAVAKISLSMVSTLAGWQVSDINGSRAVSPSLQGEHGWPTIAAFEVEYRSPYWLAPKIYAGNHLSSYGSNLTFLVSWIVMRGDTSGKPTSEPDVVLIGKNGMRIAYGEDSHMGQQAEITVPMLEHGWFHVQVSPEIIDGVTRFRRTDYRGDPVTRQQMLEILADVEHLLFRAQFHTEQIEGSLKSAILPVGEVSMDDGENSVVEMCSCPVGYTGLSCEQCDWGYVKVPINSTDHHVRHKCVKCDCNGHAGSCDLMMPECSTCEHHTIGPKCDRCAVGYFGDATRGTPEDCHRCACPLDIPTNNFSPSCQLDDPYDSEGDYVCTQCPLGYTGDHCETCDIGFFGDPLTPGRTCEPCPCFGGPCDQDTGRCLECRGNTEGWKCEKCKEAHYGNPAELNCLPCACDPLGSTSMLCESRTGQCTCRPLFDGRDCSICIEGYGNVTAGCIECDCGIGAEDVQCDPVSGLCSCSPGAVGPRCDHCDIDHYGLSFDGCSGKSLLLNYENFFICLERGSI</sequence>
<dbReference type="SMART" id="SM00180">
    <property type="entry name" value="EGF_Lam"/>
    <property type="match status" value="7"/>
</dbReference>
<feature type="domain" description="Laminin IV type A" evidence="13">
    <location>
        <begin position="196"/>
        <end position="389"/>
    </location>
</feature>
<dbReference type="InterPro" id="IPR050440">
    <property type="entry name" value="Laminin/Netrin_ECM"/>
</dbReference>
<dbReference type="PANTHER" id="PTHR10574:SF428">
    <property type="entry name" value="LAMININ SUBUNIT ALPHA-1-LIKE PROTEIN"/>
    <property type="match status" value="1"/>
</dbReference>
<dbReference type="PROSITE" id="PS50027">
    <property type="entry name" value="EGF_LAM_2"/>
    <property type="match status" value="5"/>
</dbReference>
<keyword evidence="9 11" id="KW-0424">Laminin EGF-like domain</keyword>
<gene>
    <name evidence="14" type="ORF">TSAR_006836</name>
</gene>
<evidence type="ECO:0000256" key="1">
    <source>
        <dbReference type="ARBA" id="ARBA00004302"/>
    </source>
</evidence>
<dbReference type="FunFam" id="2.10.25.10:FF:000033">
    <property type="entry name" value="Laminin subunit alpha 2"/>
    <property type="match status" value="1"/>
</dbReference>
<feature type="domain" description="Laminin EGF-like" evidence="12">
    <location>
        <begin position="584"/>
        <end position="630"/>
    </location>
</feature>
<dbReference type="FunFam" id="2.10.25.10:FF:000106">
    <property type="entry name" value="Heparan sulfate proteoglycan 2"/>
    <property type="match status" value="1"/>
</dbReference>
<evidence type="ECO:0000256" key="8">
    <source>
        <dbReference type="ARBA" id="ARBA00023180"/>
    </source>
</evidence>
<dbReference type="Pfam" id="PF24973">
    <property type="entry name" value="EGF_LMN_ATRN"/>
    <property type="match status" value="1"/>
</dbReference>
<comment type="subunit">
    <text evidence="10">Laminin is a complex glycoprotein, consisting of three different polypeptide chains (alpha, beta, gamma), which are bound to each other by disulfide bonds into a cross-shaped molecule comprising one long and three short arms with globules at each end.</text>
</comment>
<comment type="caution">
    <text evidence="11">Lacks conserved residue(s) required for the propagation of feature annotation.</text>
</comment>
<evidence type="ECO:0008006" key="16">
    <source>
        <dbReference type="Google" id="ProtNLM"/>
    </source>
</evidence>
<dbReference type="Proteomes" id="UP000215335">
    <property type="component" value="Unassembled WGS sequence"/>
</dbReference>
<dbReference type="GO" id="GO:0005604">
    <property type="term" value="C:basement membrane"/>
    <property type="evidence" value="ECO:0007669"/>
    <property type="project" value="UniProtKB-SubCell"/>
</dbReference>
<dbReference type="OrthoDB" id="8545473at2759"/>
<evidence type="ECO:0000256" key="7">
    <source>
        <dbReference type="ARBA" id="ARBA00023157"/>
    </source>
</evidence>
<feature type="disulfide bond" evidence="11">
    <location>
        <begin position="146"/>
        <end position="155"/>
    </location>
</feature>
<evidence type="ECO:0000256" key="2">
    <source>
        <dbReference type="ARBA" id="ARBA00022525"/>
    </source>
</evidence>
<dbReference type="Gene3D" id="2.10.25.10">
    <property type="entry name" value="Laminin"/>
    <property type="match status" value="8"/>
</dbReference>
<dbReference type="SMART" id="SM00281">
    <property type="entry name" value="LamB"/>
    <property type="match status" value="1"/>
</dbReference>
<dbReference type="FunFam" id="2.10.25.10:FF:000090">
    <property type="entry name" value="laminin subunit alpha"/>
    <property type="match status" value="1"/>
</dbReference>
<feature type="disulfide bond" evidence="11">
    <location>
        <begin position="586"/>
        <end position="603"/>
    </location>
</feature>
<evidence type="ECO:0000259" key="13">
    <source>
        <dbReference type="PROSITE" id="PS51115"/>
    </source>
</evidence>
<feature type="domain" description="Laminin EGF-like" evidence="12">
    <location>
        <begin position="427"/>
        <end position="476"/>
    </location>
</feature>
<dbReference type="FunFam" id="2.10.25.10:FF:000069">
    <property type="entry name" value="Laminin subunit alpha 1"/>
    <property type="match status" value="1"/>
</dbReference>
<evidence type="ECO:0000256" key="3">
    <source>
        <dbReference type="ARBA" id="ARBA00022530"/>
    </source>
</evidence>